<feature type="chain" id="PRO_5046785938" evidence="5">
    <location>
        <begin position="22"/>
        <end position="438"/>
    </location>
</feature>
<evidence type="ECO:0000313" key="6">
    <source>
        <dbReference type="EMBL" id="MDT3425802.1"/>
    </source>
</evidence>
<evidence type="ECO:0000256" key="4">
    <source>
        <dbReference type="SAM" id="MobiDB-lite"/>
    </source>
</evidence>
<dbReference type="InterPro" id="IPR006059">
    <property type="entry name" value="SBP"/>
</dbReference>
<dbReference type="RefSeq" id="WP_025702283.1">
    <property type="nucleotide sequence ID" value="NZ_JAUSUY010000004.1"/>
</dbReference>
<dbReference type="Proteomes" id="UP001248709">
    <property type="component" value="Unassembled WGS sequence"/>
</dbReference>
<feature type="region of interest" description="Disordered" evidence="4">
    <location>
        <begin position="29"/>
        <end position="49"/>
    </location>
</feature>
<protein>
    <submittedName>
        <fullName evidence="6">Raffinose/stachyose/melibiose transport system substrate-binding protein</fullName>
    </submittedName>
</protein>
<dbReference type="PROSITE" id="PS01037">
    <property type="entry name" value="SBP_BACTERIAL_1"/>
    <property type="match status" value="1"/>
</dbReference>
<comment type="similarity">
    <text evidence="1">Belongs to the bacterial solute-binding protein 1 family.</text>
</comment>
<sequence>MRQARSFIVITMVFLLVFALAACGSGDNTGTTDKASGSDAQSSSEPITLTLQTPVTGQERVSDKIIADYQAEHPNVTIKVDALDLGAHNVKLNTQAAAGALSDIVVVNAGAAMQPYVDAGLLAPLDDILSKDGLKDTFLPLVLDGYKFNDQQYALPMAYNLTALFYNKALFEKIGAEVPKTFEELVEVSKKFKEAGILPIALAEKEAWTGGLLFGSVLTRQNGGPGFIKDVLDGKRNFHDPDFVESIKKFEDLIKAGAFQEGVTAVDYYTGLNQFLNGEAAMHINGTWISAAFPTAKAINDLRVTEFPTVNGKGQITDFSAGPGIALAVSSKGKHTEQAKDFVHYYMKHFPGVSLDMDNAIGIAQRIDGDLKAKGYSELNIQIQELFTKIKRVEPVDANLNAATSESHNKTLQNLFVDPDVKPEDVAKEYQDAYEANK</sequence>
<dbReference type="InterPro" id="IPR006061">
    <property type="entry name" value="SBP_1_CS"/>
</dbReference>
<dbReference type="EMBL" id="JAUSUY010000004">
    <property type="protein sequence ID" value="MDT3425802.1"/>
    <property type="molecule type" value="Genomic_DNA"/>
</dbReference>
<organism evidence="6 7">
    <name type="scientific">Paenibacillus forsythiae</name>
    <dbReference type="NCBI Taxonomy" id="365616"/>
    <lineage>
        <taxon>Bacteria</taxon>
        <taxon>Bacillati</taxon>
        <taxon>Bacillota</taxon>
        <taxon>Bacilli</taxon>
        <taxon>Bacillales</taxon>
        <taxon>Paenibacillaceae</taxon>
        <taxon>Paenibacillus</taxon>
    </lineage>
</organism>
<dbReference type="Pfam" id="PF01547">
    <property type="entry name" value="SBP_bac_1"/>
    <property type="match status" value="1"/>
</dbReference>
<comment type="caution">
    <text evidence="6">The sequence shown here is derived from an EMBL/GenBank/DDBJ whole genome shotgun (WGS) entry which is preliminary data.</text>
</comment>
<dbReference type="PROSITE" id="PS51257">
    <property type="entry name" value="PROKAR_LIPOPROTEIN"/>
    <property type="match status" value="1"/>
</dbReference>
<proteinExistence type="inferred from homology"/>
<evidence type="ECO:0000256" key="3">
    <source>
        <dbReference type="ARBA" id="ARBA00022729"/>
    </source>
</evidence>
<dbReference type="Gene3D" id="3.40.190.10">
    <property type="entry name" value="Periplasmic binding protein-like II"/>
    <property type="match status" value="2"/>
</dbReference>
<name>A0ABU3H4P8_9BACL</name>
<gene>
    <name evidence="6" type="ORF">J2Z22_001321</name>
</gene>
<evidence type="ECO:0000256" key="2">
    <source>
        <dbReference type="ARBA" id="ARBA00022448"/>
    </source>
</evidence>
<evidence type="ECO:0000256" key="1">
    <source>
        <dbReference type="ARBA" id="ARBA00008520"/>
    </source>
</evidence>
<keyword evidence="7" id="KW-1185">Reference proteome</keyword>
<evidence type="ECO:0000256" key="5">
    <source>
        <dbReference type="SAM" id="SignalP"/>
    </source>
</evidence>
<reference evidence="6 7" key="1">
    <citation type="submission" date="2023-07" db="EMBL/GenBank/DDBJ databases">
        <title>Genomic Encyclopedia of Type Strains, Phase IV (KMG-IV): sequencing the most valuable type-strain genomes for metagenomic binning, comparative biology and taxonomic classification.</title>
        <authorList>
            <person name="Goeker M."/>
        </authorList>
    </citation>
    <scope>NUCLEOTIDE SEQUENCE [LARGE SCALE GENOMIC DNA]</scope>
    <source>
        <strain evidence="6 7">T98</strain>
    </source>
</reference>
<dbReference type="InterPro" id="IPR050490">
    <property type="entry name" value="Bact_solute-bd_prot1"/>
</dbReference>
<feature type="signal peptide" evidence="5">
    <location>
        <begin position="1"/>
        <end position="21"/>
    </location>
</feature>
<keyword evidence="3 5" id="KW-0732">Signal</keyword>
<evidence type="ECO:0000313" key="7">
    <source>
        <dbReference type="Proteomes" id="UP001248709"/>
    </source>
</evidence>
<dbReference type="PANTHER" id="PTHR43649">
    <property type="entry name" value="ARABINOSE-BINDING PROTEIN-RELATED"/>
    <property type="match status" value="1"/>
</dbReference>
<keyword evidence="2" id="KW-0813">Transport</keyword>
<dbReference type="SUPFAM" id="SSF53850">
    <property type="entry name" value="Periplasmic binding protein-like II"/>
    <property type="match status" value="1"/>
</dbReference>
<accession>A0ABU3H4P8</accession>